<accession>A0A254PZ32</accession>
<dbReference type="EMBL" id="NGUO01000008">
    <property type="protein sequence ID" value="OWS71830.1"/>
    <property type="molecule type" value="Genomic_DNA"/>
</dbReference>
<sequence>MNLKLDSQKIIILVAFSLCAALGTGLGLTIMKNKELESKISIAREEVLANEVTIATLTKDGKELEEKLKTSEETLVEMEAELTATKAALELATYKKKSK</sequence>
<feature type="coiled-coil region" evidence="1">
    <location>
        <begin position="54"/>
        <end position="88"/>
    </location>
</feature>
<evidence type="ECO:0000256" key="1">
    <source>
        <dbReference type="SAM" id="Coils"/>
    </source>
</evidence>
<protein>
    <submittedName>
        <fullName evidence="2">Uncharacterized protein</fullName>
    </submittedName>
</protein>
<proteinExistence type="predicted"/>
<evidence type="ECO:0000313" key="3">
    <source>
        <dbReference type="Proteomes" id="UP000198104"/>
    </source>
</evidence>
<keyword evidence="3" id="KW-1185">Reference proteome</keyword>
<reference evidence="2 3" key="1">
    <citation type="submission" date="2017-05" db="EMBL/GenBank/DDBJ databases">
        <title>Polynucleobacter sp. MWH-K35W1 isolated from the permanently anoxic monimolimnion of a meromictic lake.</title>
        <authorList>
            <person name="Hahn M.W."/>
        </authorList>
    </citation>
    <scope>NUCLEOTIDE SEQUENCE [LARGE SCALE GENOMIC DNA]</scope>
    <source>
        <strain evidence="2 3">MWH-K35W1</strain>
    </source>
</reference>
<evidence type="ECO:0000313" key="2">
    <source>
        <dbReference type="EMBL" id="OWS71830.1"/>
    </source>
</evidence>
<dbReference type="RefSeq" id="WP_088527233.1">
    <property type="nucleotide sequence ID" value="NZ_NGUO01000008.1"/>
</dbReference>
<gene>
    <name evidence="2" type="ORF">CBI30_05100</name>
</gene>
<organism evidence="2 3">
    <name type="scientific">Polynucleobacter aenigmaticus</name>
    <dbReference type="NCBI Taxonomy" id="1743164"/>
    <lineage>
        <taxon>Bacteria</taxon>
        <taxon>Pseudomonadati</taxon>
        <taxon>Pseudomonadota</taxon>
        <taxon>Betaproteobacteria</taxon>
        <taxon>Burkholderiales</taxon>
        <taxon>Burkholderiaceae</taxon>
        <taxon>Polynucleobacter</taxon>
    </lineage>
</organism>
<comment type="caution">
    <text evidence="2">The sequence shown here is derived from an EMBL/GenBank/DDBJ whole genome shotgun (WGS) entry which is preliminary data.</text>
</comment>
<name>A0A254PZ32_9BURK</name>
<dbReference type="AlphaFoldDB" id="A0A254PZ32"/>
<dbReference type="Proteomes" id="UP000198104">
    <property type="component" value="Unassembled WGS sequence"/>
</dbReference>
<keyword evidence="1" id="KW-0175">Coiled coil</keyword>